<dbReference type="InterPro" id="IPR030395">
    <property type="entry name" value="GP_PDE_dom"/>
</dbReference>
<accession>A0A934V648</accession>
<dbReference type="InterPro" id="IPR036415">
    <property type="entry name" value="Lamin_tail_dom_sf"/>
</dbReference>
<keyword evidence="4" id="KW-1185">Reference proteome</keyword>
<dbReference type="InterPro" id="IPR017946">
    <property type="entry name" value="PLC-like_Pdiesterase_TIM-brl"/>
</dbReference>
<reference evidence="3" key="1">
    <citation type="submission" date="2020-12" db="EMBL/GenBank/DDBJ databases">
        <title>Prauserella sp. ASG 168, a novel actinomycete isolated from cave rock.</title>
        <authorList>
            <person name="Suriyachadkun C."/>
        </authorList>
    </citation>
    <scope>NUCLEOTIDE SEQUENCE</scope>
    <source>
        <strain evidence="3">ASG 168</strain>
    </source>
</reference>
<proteinExistence type="predicted"/>
<evidence type="ECO:0000313" key="4">
    <source>
        <dbReference type="Proteomes" id="UP000635245"/>
    </source>
</evidence>
<dbReference type="InterPro" id="IPR001322">
    <property type="entry name" value="Lamin_tail_dom"/>
</dbReference>
<dbReference type="Gene3D" id="2.60.40.1260">
    <property type="entry name" value="Lamin Tail domain"/>
    <property type="match status" value="1"/>
</dbReference>
<sequence length="423" mass="45289">MDQRLRRLGVPLAVAVLATAAVTTATLIPERAEPSGTVASAAPGEHSRAVIAAHRGSPGLAPEETPASYRQALTEGADVLEGDVQLTADGELVLVHDDTLERTTDVETVFPERAQGLVGDFTLAEIKQLDAGSWFDERFAGQRVPTVRELLEINRGRAGLTLELKAPQNSPGVGAKLAHELHAAGLADGAVLRSGAYRVKVHSRDEAALREFHEVAPKVQLAVLTGGEMLDDATLDRLAGWTVGVFSHPRVTTAADVDRAHARGLKVISDPVDSPEQIEMALHQRYDWVVTNYPETAKRVRAGKDPFPGAGAVVVDHVFPNPSGDDMQPETGEHVTLRNTTSRPVNVGGHTVRDAASNLLRIGEGYVIQPGSLLRVYPGPGTNRPDAYYNDLTVGFLNNTGGDTVTFYSERGRALDAHSYIVP</sequence>
<dbReference type="PANTHER" id="PTHR46211">
    <property type="entry name" value="GLYCEROPHOSPHORYL DIESTER PHOSPHODIESTERASE"/>
    <property type="match status" value="1"/>
</dbReference>
<dbReference type="EMBL" id="JAENJH010000003">
    <property type="protein sequence ID" value="MBK1785308.1"/>
    <property type="molecule type" value="Genomic_DNA"/>
</dbReference>
<dbReference type="Proteomes" id="UP000635245">
    <property type="component" value="Unassembled WGS sequence"/>
</dbReference>
<dbReference type="PROSITE" id="PS51841">
    <property type="entry name" value="LTD"/>
    <property type="match status" value="1"/>
</dbReference>
<dbReference type="RefSeq" id="WP_200318381.1">
    <property type="nucleotide sequence ID" value="NZ_JAENJH010000003.1"/>
</dbReference>
<dbReference type="Pfam" id="PF00932">
    <property type="entry name" value="LTD"/>
    <property type="match status" value="1"/>
</dbReference>
<dbReference type="PROSITE" id="PS51704">
    <property type="entry name" value="GP_PDE"/>
    <property type="match status" value="1"/>
</dbReference>
<evidence type="ECO:0000259" key="1">
    <source>
        <dbReference type="PROSITE" id="PS51704"/>
    </source>
</evidence>
<feature type="domain" description="GP-PDE" evidence="1">
    <location>
        <begin position="49"/>
        <end position="301"/>
    </location>
</feature>
<dbReference type="GO" id="GO:0006629">
    <property type="term" value="P:lipid metabolic process"/>
    <property type="evidence" value="ECO:0007669"/>
    <property type="project" value="InterPro"/>
</dbReference>
<dbReference type="Pfam" id="PF03009">
    <property type="entry name" value="GDPD"/>
    <property type="match status" value="1"/>
</dbReference>
<dbReference type="SUPFAM" id="SSF51695">
    <property type="entry name" value="PLC-like phosphodiesterases"/>
    <property type="match status" value="1"/>
</dbReference>
<dbReference type="SUPFAM" id="SSF74853">
    <property type="entry name" value="Lamin A/C globular tail domain"/>
    <property type="match status" value="1"/>
</dbReference>
<organism evidence="3 4">
    <name type="scientific">Prauserella cavernicola</name>
    <dbReference type="NCBI Taxonomy" id="2800127"/>
    <lineage>
        <taxon>Bacteria</taxon>
        <taxon>Bacillati</taxon>
        <taxon>Actinomycetota</taxon>
        <taxon>Actinomycetes</taxon>
        <taxon>Pseudonocardiales</taxon>
        <taxon>Pseudonocardiaceae</taxon>
        <taxon>Prauserella</taxon>
    </lineage>
</organism>
<dbReference type="PROSITE" id="PS50007">
    <property type="entry name" value="PIPLC_X_DOMAIN"/>
    <property type="match status" value="1"/>
</dbReference>
<dbReference type="Gene3D" id="3.20.20.190">
    <property type="entry name" value="Phosphatidylinositol (PI) phosphodiesterase"/>
    <property type="match status" value="1"/>
</dbReference>
<evidence type="ECO:0000313" key="3">
    <source>
        <dbReference type="EMBL" id="MBK1785308.1"/>
    </source>
</evidence>
<feature type="domain" description="LTD" evidence="2">
    <location>
        <begin position="323"/>
        <end position="422"/>
    </location>
</feature>
<dbReference type="PANTHER" id="PTHR46211:SF14">
    <property type="entry name" value="GLYCEROPHOSPHODIESTER PHOSPHODIESTERASE"/>
    <property type="match status" value="1"/>
</dbReference>
<protein>
    <submittedName>
        <fullName evidence="3">Lamin tail domain-containing protein</fullName>
    </submittedName>
</protein>
<dbReference type="GO" id="GO:0008081">
    <property type="term" value="F:phosphoric diester hydrolase activity"/>
    <property type="evidence" value="ECO:0007669"/>
    <property type="project" value="InterPro"/>
</dbReference>
<gene>
    <name evidence="3" type="ORF">JHE00_13320</name>
</gene>
<dbReference type="AlphaFoldDB" id="A0A934V648"/>
<comment type="caution">
    <text evidence="3">The sequence shown here is derived from an EMBL/GenBank/DDBJ whole genome shotgun (WGS) entry which is preliminary data.</text>
</comment>
<name>A0A934V648_9PSEU</name>
<evidence type="ECO:0000259" key="2">
    <source>
        <dbReference type="PROSITE" id="PS51841"/>
    </source>
</evidence>